<evidence type="ECO:0000313" key="3">
    <source>
        <dbReference type="Proteomes" id="UP000287188"/>
    </source>
</evidence>
<name>A0A402AGJ5_9CHLR</name>
<keyword evidence="3" id="KW-1185">Reference proteome</keyword>
<keyword evidence="1" id="KW-0812">Transmembrane</keyword>
<dbReference type="EMBL" id="BIFS01000001">
    <property type="protein sequence ID" value="GCE18232.1"/>
    <property type="molecule type" value="Genomic_DNA"/>
</dbReference>
<reference evidence="3" key="1">
    <citation type="submission" date="2018-12" db="EMBL/GenBank/DDBJ databases">
        <title>Tengunoibacter tsumagoiensis gen. nov., sp. nov., Dictyobacter kobayashii sp. nov., D. alpinus sp. nov., and D. joshuensis sp. nov. and description of Dictyobacteraceae fam. nov. within the order Ktedonobacterales isolated from Tengu-no-mugimeshi.</title>
        <authorList>
            <person name="Wang C.M."/>
            <person name="Zheng Y."/>
            <person name="Sakai Y."/>
            <person name="Toyoda A."/>
            <person name="Minakuchi Y."/>
            <person name="Abe K."/>
            <person name="Yokota A."/>
            <person name="Yabe S."/>
        </authorList>
    </citation>
    <scope>NUCLEOTIDE SEQUENCE [LARGE SCALE GENOMIC DNA]</scope>
    <source>
        <strain evidence="3">Uno11</strain>
    </source>
</reference>
<dbReference type="RefSeq" id="WP_126549800.1">
    <property type="nucleotide sequence ID" value="NZ_BIFS01000001.1"/>
</dbReference>
<gene>
    <name evidence="2" type="ORF">KDK_20320</name>
</gene>
<proteinExistence type="predicted"/>
<evidence type="ECO:0000313" key="2">
    <source>
        <dbReference type="EMBL" id="GCE18232.1"/>
    </source>
</evidence>
<keyword evidence="1" id="KW-1133">Transmembrane helix</keyword>
<dbReference type="Proteomes" id="UP000287188">
    <property type="component" value="Unassembled WGS sequence"/>
</dbReference>
<keyword evidence="1" id="KW-0472">Membrane</keyword>
<sequence length="82" mass="8948">MNNKRTLFWGAIVAAIICIGVSIYYIVPGYNHILVTHDATHSHPTHAFAFFALAVICVIVALVTRPRSASAIQAATQEEKRA</sequence>
<feature type="transmembrane region" description="Helical" evidence="1">
    <location>
        <begin position="7"/>
        <end position="27"/>
    </location>
</feature>
<evidence type="ECO:0000256" key="1">
    <source>
        <dbReference type="SAM" id="Phobius"/>
    </source>
</evidence>
<comment type="caution">
    <text evidence="2">The sequence shown here is derived from an EMBL/GenBank/DDBJ whole genome shotgun (WGS) entry which is preliminary data.</text>
</comment>
<feature type="transmembrane region" description="Helical" evidence="1">
    <location>
        <begin position="47"/>
        <end position="64"/>
    </location>
</feature>
<accession>A0A402AGJ5</accession>
<protein>
    <submittedName>
        <fullName evidence="2">Uncharacterized protein</fullName>
    </submittedName>
</protein>
<organism evidence="2 3">
    <name type="scientific">Dictyobacter kobayashii</name>
    <dbReference type="NCBI Taxonomy" id="2014872"/>
    <lineage>
        <taxon>Bacteria</taxon>
        <taxon>Bacillati</taxon>
        <taxon>Chloroflexota</taxon>
        <taxon>Ktedonobacteria</taxon>
        <taxon>Ktedonobacterales</taxon>
        <taxon>Dictyobacteraceae</taxon>
        <taxon>Dictyobacter</taxon>
    </lineage>
</organism>
<dbReference type="AlphaFoldDB" id="A0A402AGJ5"/>